<dbReference type="PANTHER" id="PTHR22911">
    <property type="entry name" value="ACYL-MALONYL CONDENSING ENZYME-RELATED"/>
    <property type="match status" value="1"/>
</dbReference>
<dbReference type="OrthoDB" id="8478503at2"/>
<accession>A0A1I3BUH9</accession>
<feature type="transmembrane region" description="Helical" evidence="7">
    <location>
        <begin position="146"/>
        <end position="168"/>
    </location>
</feature>
<keyword evidence="10" id="KW-1185">Reference proteome</keyword>
<dbReference type="EMBL" id="FOQH01000001">
    <property type="protein sequence ID" value="SFH65830.1"/>
    <property type="molecule type" value="Genomic_DNA"/>
</dbReference>
<sequence>MTAPASPPPSPRAAPGPASGPAETPNPFTGILLKVISVAVLMGLTSSVKALDGSIPTIEVLFFRSFFALPPIVIWLALRRDLPGGLRTPNPMGHVWRSLAGAAAMSCMFLALTMLPLTEVVAITYAAPLFITVFAAMFLGERVRLYRLAAVALGFMGVLLVMAPRLLGDDSGGLTATGVEPGDEDVGWGSPAVGATIALVAAVLMGLAQTFVRGLSKTETTAAIVFWFTAACTVMTGLALPFFWQTPDATQWLLLLTAGTAGGVGQILLTSSYRYAEAAVIAPFEYVSMILAVAIGWFVFGEAPALVVLGGAALVTLSGILIIWRERRLGIERRASKSARQAPLG</sequence>
<protein>
    <submittedName>
        <fullName evidence="9">Permease of the drug/metabolite transporter (DMT) superfamily</fullName>
    </submittedName>
</protein>
<keyword evidence="3 7" id="KW-0812">Transmembrane</keyword>
<comment type="similarity">
    <text evidence="2">Belongs to the drug/metabolite transporter (DMT) superfamily. 10 TMS drug/metabolite exporter (DME) (TC 2.A.7.3) family.</text>
</comment>
<feature type="region of interest" description="Disordered" evidence="6">
    <location>
        <begin position="1"/>
        <end position="22"/>
    </location>
</feature>
<evidence type="ECO:0000256" key="5">
    <source>
        <dbReference type="ARBA" id="ARBA00023136"/>
    </source>
</evidence>
<evidence type="ECO:0000256" key="4">
    <source>
        <dbReference type="ARBA" id="ARBA00022989"/>
    </source>
</evidence>
<feature type="transmembrane region" description="Helical" evidence="7">
    <location>
        <begin position="306"/>
        <end position="324"/>
    </location>
</feature>
<feature type="transmembrane region" description="Helical" evidence="7">
    <location>
        <begin position="188"/>
        <end position="212"/>
    </location>
</feature>
<organism evidence="9 10">
    <name type="scientific">Albimonas pacifica</name>
    <dbReference type="NCBI Taxonomy" id="1114924"/>
    <lineage>
        <taxon>Bacteria</taxon>
        <taxon>Pseudomonadati</taxon>
        <taxon>Pseudomonadota</taxon>
        <taxon>Alphaproteobacteria</taxon>
        <taxon>Rhodobacterales</taxon>
        <taxon>Paracoccaceae</taxon>
        <taxon>Albimonas</taxon>
    </lineage>
</organism>
<evidence type="ECO:0000313" key="10">
    <source>
        <dbReference type="Proteomes" id="UP000199377"/>
    </source>
</evidence>
<dbReference type="InterPro" id="IPR037185">
    <property type="entry name" value="EmrE-like"/>
</dbReference>
<feature type="transmembrane region" description="Helical" evidence="7">
    <location>
        <begin position="224"/>
        <end position="244"/>
    </location>
</feature>
<dbReference type="GO" id="GO:0016020">
    <property type="term" value="C:membrane"/>
    <property type="evidence" value="ECO:0007669"/>
    <property type="project" value="UniProtKB-SubCell"/>
</dbReference>
<dbReference type="PANTHER" id="PTHR22911:SF6">
    <property type="entry name" value="SOLUTE CARRIER FAMILY 35 MEMBER G1"/>
    <property type="match status" value="1"/>
</dbReference>
<dbReference type="AlphaFoldDB" id="A0A1I3BUH9"/>
<proteinExistence type="inferred from homology"/>
<gene>
    <name evidence="9" type="ORF">SAMN05216258_101345</name>
</gene>
<evidence type="ECO:0000256" key="2">
    <source>
        <dbReference type="ARBA" id="ARBA00009853"/>
    </source>
</evidence>
<comment type="subcellular location">
    <subcellularLocation>
        <location evidence="1">Membrane</location>
        <topology evidence="1">Multi-pass membrane protein</topology>
    </subcellularLocation>
</comment>
<dbReference type="InterPro" id="IPR000620">
    <property type="entry name" value="EamA_dom"/>
</dbReference>
<evidence type="ECO:0000256" key="1">
    <source>
        <dbReference type="ARBA" id="ARBA00004141"/>
    </source>
</evidence>
<reference evidence="9 10" key="1">
    <citation type="submission" date="2016-10" db="EMBL/GenBank/DDBJ databases">
        <authorList>
            <person name="de Groot N.N."/>
        </authorList>
    </citation>
    <scope>NUCLEOTIDE SEQUENCE [LARGE SCALE GENOMIC DNA]</scope>
    <source>
        <strain evidence="9 10">CGMCC 1.11030</strain>
    </source>
</reference>
<dbReference type="STRING" id="1114924.SAMN05216258_101345"/>
<dbReference type="RefSeq" id="WP_092857186.1">
    <property type="nucleotide sequence ID" value="NZ_FOQH01000001.1"/>
</dbReference>
<feature type="transmembrane region" description="Helical" evidence="7">
    <location>
        <begin position="99"/>
        <end position="116"/>
    </location>
</feature>
<evidence type="ECO:0000313" key="9">
    <source>
        <dbReference type="EMBL" id="SFH65830.1"/>
    </source>
</evidence>
<keyword evidence="5 7" id="KW-0472">Membrane</keyword>
<evidence type="ECO:0000256" key="3">
    <source>
        <dbReference type="ARBA" id="ARBA00022692"/>
    </source>
</evidence>
<feature type="domain" description="EamA" evidence="8">
    <location>
        <begin position="194"/>
        <end position="323"/>
    </location>
</feature>
<dbReference type="SUPFAM" id="SSF103481">
    <property type="entry name" value="Multidrug resistance efflux transporter EmrE"/>
    <property type="match status" value="2"/>
</dbReference>
<feature type="transmembrane region" description="Helical" evidence="7">
    <location>
        <begin position="250"/>
        <end position="269"/>
    </location>
</feature>
<feature type="transmembrane region" description="Helical" evidence="7">
    <location>
        <begin position="60"/>
        <end position="78"/>
    </location>
</feature>
<feature type="compositionally biased region" description="Pro residues" evidence="6">
    <location>
        <begin position="1"/>
        <end position="14"/>
    </location>
</feature>
<dbReference type="Pfam" id="PF00892">
    <property type="entry name" value="EamA"/>
    <property type="match status" value="2"/>
</dbReference>
<dbReference type="Proteomes" id="UP000199377">
    <property type="component" value="Unassembled WGS sequence"/>
</dbReference>
<evidence type="ECO:0000256" key="7">
    <source>
        <dbReference type="SAM" id="Phobius"/>
    </source>
</evidence>
<feature type="transmembrane region" description="Helical" evidence="7">
    <location>
        <begin position="281"/>
        <end position="300"/>
    </location>
</feature>
<feature type="transmembrane region" description="Helical" evidence="7">
    <location>
        <begin position="122"/>
        <end position="139"/>
    </location>
</feature>
<keyword evidence="4 7" id="KW-1133">Transmembrane helix</keyword>
<evidence type="ECO:0000259" key="8">
    <source>
        <dbReference type="Pfam" id="PF00892"/>
    </source>
</evidence>
<name>A0A1I3BUH9_9RHOB</name>
<feature type="domain" description="EamA" evidence="8">
    <location>
        <begin position="35"/>
        <end position="162"/>
    </location>
</feature>
<evidence type="ECO:0000256" key="6">
    <source>
        <dbReference type="SAM" id="MobiDB-lite"/>
    </source>
</evidence>